<reference evidence="1 2" key="1">
    <citation type="submission" date="2018-05" db="EMBL/GenBank/DDBJ databases">
        <title>Draft genome of Methanospirillum lacunae Ki8-1.</title>
        <authorList>
            <person name="Dueholm M.S."/>
            <person name="Nielsen P.H."/>
            <person name="Bakmann L.F."/>
            <person name="Otzen D.E."/>
        </authorList>
    </citation>
    <scope>NUCLEOTIDE SEQUENCE [LARGE SCALE GENOMIC DNA]</scope>
    <source>
        <strain evidence="1 2">Ki8-1</strain>
    </source>
</reference>
<sequence>MVLLPTITPPCVFLGIQIYRDNVKRGDLRAKVSAVVGVDPQYATPEEDEPPVLVMLVLQNLCMQFRQCTTRTFFIMTNRFRSQHQVLRSHSAKSLMTGHSCSTLTPTEVTIWKSLNEGKDLKGIIAAIQDEYENIPEDLTEDIKNFFDQIVRLEYA</sequence>
<dbReference type="InterPro" id="IPR008792">
    <property type="entry name" value="PQQD"/>
</dbReference>
<dbReference type="GeneID" id="97549945"/>
<comment type="caution">
    <text evidence="1">The sequence shown here is derived from an EMBL/GenBank/DDBJ whole genome shotgun (WGS) entry which is preliminary data.</text>
</comment>
<proteinExistence type="predicted"/>
<dbReference type="EMBL" id="QGMY01000003">
    <property type="protein sequence ID" value="PWR73221.1"/>
    <property type="molecule type" value="Genomic_DNA"/>
</dbReference>
<dbReference type="AlphaFoldDB" id="A0A2V2NCB3"/>
<name>A0A2V2NCB3_9EURY</name>
<evidence type="ECO:0000313" key="1">
    <source>
        <dbReference type="EMBL" id="PWR73221.1"/>
    </source>
</evidence>
<keyword evidence="2" id="KW-1185">Reference proteome</keyword>
<gene>
    <name evidence="1" type="ORF">DK846_05180</name>
</gene>
<organism evidence="1 2">
    <name type="scientific">Methanospirillum lacunae</name>
    <dbReference type="NCBI Taxonomy" id="668570"/>
    <lineage>
        <taxon>Archaea</taxon>
        <taxon>Methanobacteriati</taxon>
        <taxon>Methanobacteriota</taxon>
        <taxon>Stenosarchaea group</taxon>
        <taxon>Methanomicrobia</taxon>
        <taxon>Methanomicrobiales</taxon>
        <taxon>Methanospirillaceae</taxon>
        <taxon>Methanospirillum</taxon>
    </lineage>
</organism>
<dbReference type="Pfam" id="PF05402">
    <property type="entry name" value="PqqD"/>
    <property type="match status" value="1"/>
</dbReference>
<accession>A0A2V2NCB3</accession>
<dbReference type="RefSeq" id="WP_109967875.1">
    <property type="nucleotide sequence ID" value="NZ_CP176093.1"/>
</dbReference>
<evidence type="ECO:0000313" key="2">
    <source>
        <dbReference type="Proteomes" id="UP000245657"/>
    </source>
</evidence>
<dbReference type="Proteomes" id="UP000245657">
    <property type="component" value="Unassembled WGS sequence"/>
</dbReference>
<protein>
    <submittedName>
        <fullName evidence="1">Uncharacterized protein</fullName>
    </submittedName>
</protein>